<keyword evidence="3" id="KW-0732">Signal</keyword>
<accession>A0A8H5G1J0</accession>
<feature type="chain" id="PRO_5034873080" evidence="3">
    <location>
        <begin position="26"/>
        <end position="835"/>
    </location>
</feature>
<dbReference type="EMBL" id="JAACJM010000054">
    <property type="protein sequence ID" value="KAF5356629.1"/>
    <property type="molecule type" value="Genomic_DNA"/>
</dbReference>
<feature type="compositionally biased region" description="Low complexity" evidence="1">
    <location>
        <begin position="523"/>
        <end position="539"/>
    </location>
</feature>
<keyword evidence="2" id="KW-0472">Membrane</keyword>
<feature type="signal peptide" evidence="3">
    <location>
        <begin position="1"/>
        <end position="25"/>
    </location>
</feature>
<dbReference type="Proteomes" id="UP000559256">
    <property type="component" value="Unassembled WGS sequence"/>
</dbReference>
<feature type="compositionally biased region" description="Low complexity" evidence="1">
    <location>
        <begin position="719"/>
        <end position="728"/>
    </location>
</feature>
<keyword evidence="5" id="KW-1185">Reference proteome</keyword>
<sequence>MRPSLSSLSWTGFAAVLWGCETSMAVVEPVNAIAKGHLARQFDPSLPLTISDLPTSTDSAPSTGETPFLAFTTSNAHFTTCNSAQINWDFSGPVEDVTFALTNINVTQANPPSSTAGPSGPGTLTNDLARRGFPGLPTGVAITTVFDIPPDSTQQNPPPYLLETLSIAITPTDQSYLWNKVNVPQGWYKIIATASDPQTQEYEDFVATSLDFFVSNGSDTSCLITTGSGDSSPTQTTDSNPSPSSTGDTAPTSPIGASQSSSSTNTGAIAGGIIGGIVALAVLIAGLVICHRKRRQGSGPSTKGAPETGNYPEGRGVEGEGGGSRGLLGGILPVGKWGKLGSFDASTVPAERMSGSGGADVVAAAVGTNNTRPGTGHSTSSGGGRKRSLSHTNSTVSTRSGFGGLGLAALGFATSQKKGGKQQNPYTAAAKRDRRKTQESLNSVGPMLASFTSSTGYHTSSKNAAEDEDGFGMYSNTSPGSYDKEKAIPLSPLHSPGSSVDHNARSPFSDSGHIDENLVTIASGSTPSTTYSTPSTSRTNSRRSMARTPAPAGEYSSSSSSVNVNANPNPNADVTVNPSNRSDRSTSTRSRSQSTPMAPPRKSPHRMTPSTSSSSASSPVTPSLPHYHRSSSSNQEKYGARRASSPDYTQVVQKGYSRGSGSGAGGQALRSPGGVNPPTLPSSSPPPTEGGLGSTSKKKASRKPVPSYNPDDPLFVSYSPTMSPTTSPKAPHPALHSPQQSYAGLAQSHGHMPSTSVSHNDGNSPKLFSVPMPSNNSSSSIVAHRRLAPPVPGHGLEHKDSATSLKSLRELGGGGKPMHVLIPDMPIDQQQHQGR</sequence>
<proteinExistence type="predicted"/>
<protein>
    <submittedName>
        <fullName evidence="4">Uncharacterized protein</fullName>
    </submittedName>
</protein>
<feature type="compositionally biased region" description="Low complexity" evidence="1">
    <location>
        <begin position="367"/>
        <end position="380"/>
    </location>
</feature>
<evidence type="ECO:0000313" key="4">
    <source>
        <dbReference type="EMBL" id="KAF5356629.1"/>
    </source>
</evidence>
<feature type="region of interest" description="Disordered" evidence="1">
    <location>
        <begin position="224"/>
        <end position="264"/>
    </location>
</feature>
<feature type="region of interest" description="Disordered" evidence="1">
    <location>
        <begin position="415"/>
        <end position="760"/>
    </location>
</feature>
<evidence type="ECO:0000313" key="5">
    <source>
        <dbReference type="Proteomes" id="UP000559256"/>
    </source>
</evidence>
<organism evidence="4 5">
    <name type="scientific">Tetrapyrgos nigripes</name>
    <dbReference type="NCBI Taxonomy" id="182062"/>
    <lineage>
        <taxon>Eukaryota</taxon>
        <taxon>Fungi</taxon>
        <taxon>Dikarya</taxon>
        <taxon>Basidiomycota</taxon>
        <taxon>Agaricomycotina</taxon>
        <taxon>Agaricomycetes</taxon>
        <taxon>Agaricomycetidae</taxon>
        <taxon>Agaricales</taxon>
        <taxon>Marasmiineae</taxon>
        <taxon>Marasmiaceae</taxon>
        <taxon>Tetrapyrgos</taxon>
    </lineage>
</organism>
<evidence type="ECO:0000256" key="3">
    <source>
        <dbReference type="SAM" id="SignalP"/>
    </source>
</evidence>
<evidence type="ECO:0000256" key="2">
    <source>
        <dbReference type="SAM" id="Phobius"/>
    </source>
</evidence>
<feature type="compositionally biased region" description="Polar residues" evidence="1">
    <location>
        <begin position="450"/>
        <end position="463"/>
    </location>
</feature>
<dbReference type="OrthoDB" id="3266934at2759"/>
<evidence type="ECO:0000256" key="1">
    <source>
        <dbReference type="SAM" id="MobiDB-lite"/>
    </source>
</evidence>
<feature type="compositionally biased region" description="Polar residues" evidence="1">
    <location>
        <begin position="415"/>
        <end position="426"/>
    </location>
</feature>
<feature type="compositionally biased region" description="Pro residues" evidence="1">
    <location>
        <begin position="678"/>
        <end position="688"/>
    </location>
</feature>
<feature type="compositionally biased region" description="Low complexity" evidence="1">
    <location>
        <begin position="546"/>
        <end position="580"/>
    </location>
</feature>
<feature type="compositionally biased region" description="Polar residues" evidence="1">
    <location>
        <begin position="496"/>
        <end position="509"/>
    </location>
</feature>
<feature type="region of interest" description="Disordered" evidence="1">
    <location>
        <begin position="294"/>
        <end position="324"/>
    </location>
</feature>
<keyword evidence="2" id="KW-0812">Transmembrane</keyword>
<dbReference type="AlphaFoldDB" id="A0A8H5G1J0"/>
<keyword evidence="2" id="KW-1133">Transmembrane helix</keyword>
<name>A0A8H5G1J0_9AGAR</name>
<comment type="caution">
    <text evidence="4">The sequence shown here is derived from an EMBL/GenBank/DDBJ whole genome shotgun (WGS) entry which is preliminary data.</text>
</comment>
<feature type="compositionally biased region" description="Low complexity" evidence="1">
    <location>
        <begin position="606"/>
        <end position="625"/>
    </location>
</feature>
<feature type="region of interest" description="Disordered" evidence="1">
    <location>
        <begin position="812"/>
        <end position="835"/>
    </location>
</feature>
<reference evidence="4 5" key="1">
    <citation type="journal article" date="2020" name="ISME J.">
        <title>Uncovering the hidden diversity of litter-decomposition mechanisms in mushroom-forming fungi.</title>
        <authorList>
            <person name="Floudas D."/>
            <person name="Bentzer J."/>
            <person name="Ahren D."/>
            <person name="Johansson T."/>
            <person name="Persson P."/>
            <person name="Tunlid A."/>
        </authorList>
    </citation>
    <scope>NUCLEOTIDE SEQUENCE [LARGE SCALE GENOMIC DNA]</scope>
    <source>
        <strain evidence="4 5">CBS 291.85</strain>
    </source>
</reference>
<feature type="region of interest" description="Disordered" evidence="1">
    <location>
        <begin position="367"/>
        <end position="400"/>
    </location>
</feature>
<feature type="compositionally biased region" description="Polar residues" evidence="1">
    <location>
        <begin position="391"/>
        <end position="400"/>
    </location>
</feature>
<feature type="transmembrane region" description="Helical" evidence="2">
    <location>
        <begin position="268"/>
        <end position="290"/>
    </location>
</feature>
<gene>
    <name evidence="4" type="ORF">D9758_008254</name>
</gene>